<keyword evidence="2" id="KW-1185">Reference proteome</keyword>
<name>A0A2D1U3Y6_9SPHI</name>
<organism evidence="1 2">
    <name type="scientific">Pedobacter ginsengisoli</name>
    <dbReference type="NCBI Taxonomy" id="363852"/>
    <lineage>
        <taxon>Bacteria</taxon>
        <taxon>Pseudomonadati</taxon>
        <taxon>Bacteroidota</taxon>
        <taxon>Sphingobacteriia</taxon>
        <taxon>Sphingobacteriales</taxon>
        <taxon>Sphingobacteriaceae</taxon>
        <taxon>Pedobacter</taxon>
    </lineage>
</organism>
<proteinExistence type="predicted"/>
<dbReference type="KEGG" id="pgs:CPT03_07385"/>
<dbReference type="AlphaFoldDB" id="A0A2D1U3Y6"/>
<accession>A0A2D1U3Y6</accession>
<sequence length="346" mass="38174">MIKIKYKALFSIDFRHTFYSSGNCPDIALLPSQSCAALIKSLGLHFLPGDFGGKLYAKVDSTDVINNPLAEGTKFTFLLKLKNNLFENITDINAIKPAGSHYYFNNLVPNLSATEPLLVANQTSKIVSEADLLPFVSNTFSFAHNSNLANQTGKLEFTDSGESLSQLLDNSNNTYNFSFDLNKSNGGRTRFLIDGVVKTSFYTISPNELSDVFGVVEIFYKSNLNSAYQFQNNNNSISTKSYKIPFTNRSTKWRYIITKQFNSSITTVKVAKTNGSPIDFTLLGSSPPGKFIFTSNNVLPLKQESITGIKLTDGSNKVIIANLPNPPLNLIRTEGSDTFSDILITI</sequence>
<dbReference type="EMBL" id="CP024091">
    <property type="protein sequence ID" value="ATP56306.1"/>
    <property type="molecule type" value="Genomic_DNA"/>
</dbReference>
<dbReference type="OrthoDB" id="583528at2"/>
<reference evidence="1 2" key="1">
    <citation type="submission" date="2017-10" db="EMBL/GenBank/DDBJ databases">
        <title>Whole genome of Pedobacter ginsengisoli T01R-27 isolated from tomato rhizosphere.</title>
        <authorList>
            <person name="Weon H.-Y."/>
            <person name="Lee S.A."/>
            <person name="Sang M.K."/>
            <person name="Song J."/>
        </authorList>
    </citation>
    <scope>NUCLEOTIDE SEQUENCE [LARGE SCALE GENOMIC DNA]</scope>
    <source>
        <strain evidence="1 2">T01R-27</strain>
    </source>
</reference>
<protein>
    <submittedName>
        <fullName evidence="1">Uncharacterized protein</fullName>
    </submittedName>
</protein>
<evidence type="ECO:0000313" key="1">
    <source>
        <dbReference type="EMBL" id="ATP56306.1"/>
    </source>
</evidence>
<gene>
    <name evidence="1" type="ORF">CPT03_07385</name>
</gene>
<dbReference type="Proteomes" id="UP000223749">
    <property type="component" value="Chromosome"/>
</dbReference>
<dbReference type="RefSeq" id="WP_099438248.1">
    <property type="nucleotide sequence ID" value="NZ_CP024091.1"/>
</dbReference>
<evidence type="ECO:0000313" key="2">
    <source>
        <dbReference type="Proteomes" id="UP000223749"/>
    </source>
</evidence>